<comment type="subcellular location">
    <subcellularLocation>
        <location evidence="1">Cell membrane</location>
        <topology evidence="1">Multi-pass membrane protein</topology>
    </subcellularLocation>
</comment>
<feature type="transmembrane region" description="Helical" evidence="6">
    <location>
        <begin position="12"/>
        <end position="36"/>
    </location>
</feature>
<keyword evidence="4 6" id="KW-1133">Transmembrane helix</keyword>
<dbReference type="PANTHER" id="PTHR30250:SF11">
    <property type="entry name" value="O-ANTIGEN TRANSPORTER-RELATED"/>
    <property type="match status" value="1"/>
</dbReference>
<reference evidence="7 8" key="1">
    <citation type="submission" date="2020-10" db="EMBL/GenBank/DDBJ databases">
        <title>Phylogeny of dyella-like bacteria.</title>
        <authorList>
            <person name="Fu J."/>
        </authorList>
    </citation>
    <scope>NUCLEOTIDE SEQUENCE [LARGE SCALE GENOMIC DNA]</scope>
    <source>
        <strain evidence="7 8">DHG40</strain>
    </source>
</reference>
<dbReference type="RefSeq" id="WP_380016395.1">
    <property type="nucleotide sequence ID" value="NZ_JADIKI010000021.1"/>
</dbReference>
<dbReference type="Pfam" id="PF01943">
    <property type="entry name" value="Polysacc_synt"/>
    <property type="match status" value="1"/>
</dbReference>
<evidence type="ECO:0000256" key="5">
    <source>
        <dbReference type="ARBA" id="ARBA00023136"/>
    </source>
</evidence>
<evidence type="ECO:0000256" key="4">
    <source>
        <dbReference type="ARBA" id="ARBA00022989"/>
    </source>
</evidence>
<evidence type="ECO:0000256" key="1">
    <source>
        <dbReference type="ARBA" id="ARBA00004651"/>
    </source>
</evidence>
<feature type="transmembrane region" description="Helical" evidence="6">
    <location>
        <begin position="91"/>
        <end position="109"/>
    </location>
</feature>
<dbReference type="PANTHER" id="PTHR30250">
    <property type="entry name" value="PST FAMILY PREDICTED COLANIC ACID TRANSPORTER"/>
    <property type="match status" value="1"/>
</dbReference>
<feature type="transmembrane region" description="Helical" evidence="6">
    <location>
        <begin position="48"/>
        <end position="71"/>
    </location>
</feature>
<feature type="transmembrane region" description="Helical" evidence="6">
    <location>
        <begin position="343"/>
        <end position="367"/>
    </location>
</feature>
<keyword evidence="2" id="KW-1003">Cell membrane</keyword>
<organism evidence="7 8">
    <name type="scientific">Dyella humi</name>
    <dbReference type="NCBI Taxonomy" id="1770547"/>
    <lineage>
        <taxon>Bacteria</taxon>
        <taxon>Pseudomonadati</taxon>
        <taxon>Pseudomonadota</taxon>
        <taxon>Gammaproteobacteria</taxon>
        <taxon>Lysobacterales</taxon>
        <taxon>Rhodanobacteraceae</taxon>
        <taxon>Dyella</taxon>
    </lineage>
</organism>
<dbReference type="InterPro" id="IPR050833">
    <property type="entry name" value="Poly_Biosynth_Transport"/>
</dbReference>
<evidence type="ECO:0000256" key="2">
    <source>
        <dbReference type="ARBA" id="ARBA00022475"/>
    </source>
</evidence>
<proteinExistence type="predicted"/>
<gene>
    <name evidence="7" type="ORF">ISP18_01630</name>
</gene>
<feature type="transmembrane region" description="Helical" evidence="6">
    <location>
        <begin position="147"/>
        <end position="169"/>
    </location>
</feature>
<feature type="transmembrane region" description="Helical" evidence="6">
    <location>
        <begin position="374"/>
        <end position="394"/>
    </location>
</feature>
<protein>
    <submittedName>
        <fullName evidence="7">Oligosaccharide flippase family protein</fullName>
    </submittedName>
</protein>
<feature type="transmembrane region" description="Helical" evidence="6">
    <location>
        <begin position="261"/>
        <end position="282"/>
    </location>
</feature>
<evidence type="ECO:0000313" key="7">
    <source>
        <dbReference type="EMBL" id="MFK2853296.1"/>
    </source>
</evidence>
<dbReference type="InterPro" id="IPR002797">
    <property type="entry name" value="Polysacc_synth"/>
</dbReference>
<keyword evidence="5 6" id="KW-0472">Membrane</keyword>
<keyword evidence="3 6" id="KW-0812">Transmembrane</keyword>
<evidence type="ECO:0000256" key="6">
    <source>
        <dbReference type="SAM" id="Phobius"/>
    </source>
</evidence>
<feature type="transmembrane region" description="Helical" evidence="6">
    <location>
        <begin position="175"/>
        <end position="193"/>
    </location>
</feature>
<dbReference type="Proteomes" id="UP001620409">
    <property type="component" value="Unassembled WGS sequence"/>
</dbReference>
<dbReference type="EMBL" id="JADIKI010000021">
    <property type="protein sequence ID" value="MFK2853296.1"/>
    <property type="molecule type" value="Genomic_DNA"/>
</dbReference>
<keyword evidence="8" id="KW-1185">Reference proteome</keyword>
<comment type="caution">
    <text evidence="7">The sequence shown here is derived from an EMBL/GenBank/DDBJ whole genome shotgun (WGS) entry which is preliminary data.</text>
</comment>
<feature type="transmembrane region" description="Helical" evidence="6">
    <location>
        <begin position="400"/>
        <end position="421"/>
    </location>
</feature>
<sequence length="429" mass="46700">MSRLPQGWRRALGAISVLWIATALGAVLAFLTQALLARELGPAEYGLFASSLATVTMVTPLAGFGLPQYWLQVYGVEGWQGNRWLTPSLRFIAGSTVLTLSLVMAWSFIGAPSDARPILLLLLPIVLGILAASLISSQLRLEERHYALALWQLTTPGSRMLVAVLLLLIPSLDGRFVAIGFSLISLVVAALALPRLMAMMRGGIQLHGHGPQPTAQMLGPSPSVARLWSQAWAYGLEATLYPIFFQISTVLLKYLNGNTQAGIFGIALGVMTAIYLIPSTVYQKFLLSKLHRWAVHDTAKFWRVYRHGAIAMLASGVFVALALVVVAPWLVPIVFGEKYKPVVRVLTVLAVCVPVRFLSTAVSSALLNEQHMRYRVVAMGLSAVMVVVFNVMLIPTYHEMGAAIATVAGEVSLLLAMYGGMRRFHARRI</sequence>
<evidence type="ECO:0000256" key="3">
    <source>
        <dbReference type="ARBA" id="ARBA00022692"/>
    </source>
</evidence>
<accession>A0ABW8IDR0</accession>
<evidence type="ECO:0000313" key="8">
    <source>
        <dbReference type="Proteomes" id="UP001620409"/>
    </source>
</evidence>
<name>A0ABW8IDR0_9GAMM</name>
<feature type="transmembrane region" description="Helical" evidence="6">
    <location>
        <begin position="115"/>
        <end position="135"/>
    </location>
</feature>
<feature type="transmembrane region" description="Helical" evidence="6">
    <location>
        <begin position="310"/>
        <end position="331"/>
    </location>
</feature>